<dbReference type="Proteomes" id="UP000677228">
    <property type="component" value="Unassembled WGS sequence"/>
</dbReference>
<sequence>MHEIWYYFLSFVIAQSQFYSSQVELTDFGEEFQTFTSTDLISTTNNTKTQLRCAMYCNLNPQCTIFDYDSATLRCRLFRNSVNMFGQAVSSTSATSIVGSILYTPELFLEKNQSCEKCETNRYLTCDMTTLTCQCPPNFYWVDNMCLAY</sequence>
<dbReference type="EMBL" id="CAJNOK010027969">
    <property type="protein sequence ID" value="CAF1428488.1"/>
    <property type="molecule type" value="Genomic_DNA"/>
</dbReference>
<protein>
    <recommendedName>
        <fullName evidence="1">Apple domain-containing protein</fullName>
    </recommendedName>
</protein>
<dbReference type="InterPro" id="IPR003609">
    <property type="entry name" value="Pan_app"/>
</dbReference>
<feature type="domain" description="Apple" evidence="1">
    <location>
        <begin position="36"/>
        <end position="91"/>
    </location>
</feature>
<evidence type="ECO:0000313" key="2">
    <source>
        <dbReference type="EMBL" id="CAF1428488.1"/>
    </source>
</evidence>
<proteinExistence type="predicted"/>
<accession>A0A8S2FCT4</accession>
<dbReference type="EMBL" id="CAJOBA010049743">
    <property type="protein sequence ID" value="CAF4227014.1"/>
    <property type="molecule type" value="Genomic_DNA"/>
</dbReference>
<evidence type="ECO:0000313" key="3">
    <source>
        <dbReference type="EMBL" id="CAF4227014.1"/>
    </source>
</evidence>
<dbReference type="Proteomes" id="UP000682733">
    <property type="component" value="Unassembled WGS sequence"/>
</dbReference>
<name>A0A8S2FCT4_9BILA</name>
<dbReference type="Pfam" id="PF00024">
    <property type="entry name" value="PAN_1"/>
    <property type="match status" value="1"/>
</dbReference>
<dbReference type="AlphaFoldDB" id="A0A8S2FCT4"/>
<evidence type="ECO:0000313" key="4">
    <source>
        <dbReference type="Proteomes" id="UP000677228"/>
    </source>
</evidence>
<reference evidence="2" key="1">
    <citation type="submission" date="2021-02" db="EMBL/GenBank/DDBJ databases">
        <authorList>
            <person name="Nowell W R."/>
        </authorList>
    </citation>
    <scope>NUCLEOTIDE SEQUENCE</scope>
</reference>
<gene>
    <name evidence="2" type="ORF">OVA965_LOCUS33945</name>
    <name evidence="3" type="ORF">TMI583_LOCUS34849</name>
</gene>
<comment type="caution">
    <text evidence="2">The sequence shown here is derived from an EMBL/GenBank/DDBJ whole genome shotgun (WGS) entry which is preliminary data.</text>
</comment>
<dbReference type="Gene3D" id="3.50.4.10">
    <property type="entry name" value="Hepatocyte Growth Factor"/>
    <property type="match status" value="1"/>
</dbReference>
<organism evidence="2 4">
    <name type="scientific">Didymodactylos carnosus</name>
    <dbReference type="NCBI Taxonomy" id="1234261"/>
    <lineage>
        <taxon>Eukaryota</taxon>
        <taxon>Metazoa</taxon>
        <taxon>Spiralia</taxon>
        <taxon>Gnathifera</taxon>
        <taxon>Rotifera</taxon>
        <taxon>Eurotatoria</taxon>
        <taxon>Bdelloidea</taxon>
        <taxon>Philodinida</taxon>
        <taxon>Philodinidae</taxon>
        <taxon>Didymodactylos</taxon>
    </lineage>
</organism>
<evidence type="ECO:0000259" key="1">
    <source>
        <dbReference type="Pfam" id="PF00024"/>
    </source>
</evidence>